<evidence type="ECO:0000313" key="2">
    <source>
        <dbReference type="Proteomes" id="UP001187192"/>
    </source>
</evidence>
<reference evidence="1" key="1">
    <citation type="submission" date="2023-07" db="EMBL/GenBank/DDBJ databases">
        <title>draft genome sequence of fig (Ficus carica).</title>
        <authorList>
            <person name="Takahashi T."/>
            <person name="Nishimura K."/>
        </authorList>
    </citation>
    <scope>NUCLEOTIDE SEQUENCE</scope>
</reference>
<proteinExistence type="predicted"/>
<comment type="caution">
    <text evidence="1">The sequence shown here is derived from an EMBL/GenBank/DDBJ whole genome shotgun (WGS) entry which is preliminary data.</text>
</comment>
<dbReference type="Proteomes" id="UP001187192">
    <property type="component" value="Unassembled WGS sequence"/>
</dbReference>
<evidence type="ECO:0000313" key="1">
    <source>
        <dbReference type="EMBL" id="GMN24244.1"/>
    </source>
</evidence>
<sequence length="62" mass="7252">MMIHEVRLGIWLEEINFTVRKQRKTLVNWRLCSLMGVSGMTEAIEEGMGKRKTTAGWVIRCR</sequence>
<name>A0AA87Z2A4_FICCA</name>
<keyword evidence="2" id="KW-1185">Reference proteome</keyword>
<dbReference type="EMBL" id="BTGU01000001">
    <property type="protein sequence ID" value="GMN24244.1"/>
    <property type="molecule type" value="Genomic_DNA"/>
</dbReference>
<dbReference type="Gramene" id="FCD_00002321-RA">
    <property type="protein sequence ID" value="FCD_00002321-RA:cds"/>
    <property type="gene ID" value="FCD_00002321"/>
</dbReference>
<dbReference type="AlphaFoldDB" id="A0AA87Z2A4"/>
<protein>
    <submittedName>
        <fullName evidence="1">Uncharacterized protein</fullName>
    </submittedName>
</protein>
<accession>A0AA87Z2A4</accession>
<organism evidence="1 2">
    <name type="scientific">Ficus carica</name>
    <name type="common">Common fig</name>
    <dbReference type="NCBI Taxonomy" id="3494"/>
    <lineage>
        <taxon>Eukaryota</taxon>
        <taxon>Viridiplantae</taxon>
        <taxon>Streptophyta</taxon>
        <taxon>Embryophyta</taxon>
        <taxon>Tracheophyta</taxon>
        <taxon>Spermatophyta</taxon>
        <taxon>Magnoliopsida</taxon>
        <taxon>eudicotyledons</taxon>
        <taxon>Gunneridae</taxon>
        <taxon>Pentapetalae</taxon>
        <taxon>rosids</taxon>
        <taxon>fabids</taxon>
        <taxon>Rosales</taxon>
        <taxon>Moraceae</taxon>
        <taxon>Ficeae</taxon>
        <taxon>Ficus</taxon>
    </lineage>
</organism>
<gene>
    <name evidence="1" type="ORF">TIFTF001_000488</name>
</gene>